<evidence type="ECO:0000256" key="3">
    <source>
        <dbReference type="ARBA" id="ARBA00014701"/>
    </source>
</evidence>
<evidence type="ECO:0000256" key="5">
    <source>
        <dbReference type="ARBA" id="ARBA00022741"/>
    </source>
</evidence>
<dbReference type="RefSeq" id="WP_033844181.1">
    <property type="nucleotide sequence ID" value="NZ_AP022557.1"/>
</dbReference>
<keyword evidence="7" id="KW-0067">ATP-binding</keyword>
<dbReference type="Pfam" id="PF00480">
    <property type="entry name" value="ROK"/>
    <property type="match status" value="1"/>
</dbReference>
<gene>
    <name evidence="9" type="ORF">GsuE55_04340</name>
</gene>
<dbReference type="SUPFAM" id="SSF53067">
    <property type="entry name" value="Actin-like ATPase domain"/>
    <property type="match status" value="1"/>
</dbReference>
<comment type="similarity">
    <text evidence="1">Belongs to the ROK (NagC/XylR) family.</text>
</comment>
<dbReference type="Gene3D" id="3.30.420.40">
    <property type="match status" value="2"/>
</dbReference>
<evidence type="ECO:0000256" key="1">
    <source>
        <dbReference type="ARBA" id="ARBA00006479"/>
    </source>
</evidence>
<proteinExistence type="inferred from homology"/>
<dbReference type="EMBL" id="AP022557">
    <property type="protein sequence ID" value="BBW95601.1"/>
    <property type="molecule type" value="Genomic_DNA"/>
</dbReference>
<dbReference type="PANTHER" id="PTHR18964">
    <property type="entry name" value="ROK (REPRESSOR, ORF, KINASE) FAMILY"/>
    <property type="match status" value="1"/>
</dbReference>
<dbReference type="InterPro" id="IPR049874">
    <property type="entry name" value="ROK_cs"/>
</dbReference>
<dbReference type="InterPro" id="IPR000600">
    <property type="entry name" value="ROK"/>
</dbReference>
<dbReference type="NCBIfam" id="TIGR00744">
    <property type="entry name" value="ROK_glcA_fam"/>
    <property type="match status" value="1"/>
</dbReference>
<dbReference type="GO" id="GO:0005524">
    <property type="term" value="F:ATP binding"/>
    <property type="evidence" value="ECO:0007669"/>
    <property type="project" value="UniProtKB-KW"/>
</dbReference>
<dbReference type="InterPro" id="IPR004654">
    <property type="entry name" value="ROK_glcA"/>
</dbReference>
<dbReference type="CDD" id="cd24062">
    <property type="entry name" value="ASKHA_NBD_ROK_BsGLK-like"/>
    <property type="match status" value="1"/>
</dbReference>
<dbReference type="InterPro" id="IPR043129">
    <property type="entry name" value="ATPase_NBD"/>
</dbReference>
<accession>A0A679FV51</accession>
<reference evidence="10" key="1">
    <citation type="journal article" date="2020" name="Microbiol. Resour. Announc.">
        <title>Complete Genome Sequence of Geobacillus sp. Strain E55-1, Isolated from Mine Geyser in Japan.</title>
        <authorList>
            <person name="Miyazaki K."/>
            <person name="Hase E."/>
            <person name="Tokito N."/>
        </authorList>
    </citation>
    <scope>NUCLEOTIDE SEQUENCE [LARGE SCALE GENOMIC DNA]</scope>
    <source>
        <strain evidence="10">E55-1</strain>
    </source>
</reference>
<dbReference type="Proteomes" id="UP000501421">
    <property type="component" value="Chromosome"/>
</dbReference>
<dbReference type="AlphaFoldDB" id="A0A679FV51"/>
<evidence type="ECO:0000313" key="10">
    <source>
        <dbReference type="Proteomes" id="UP000501421"/>
    </source>
</evidence>
<protein>
    <recommendedName>
        <fullName evidence="3">Glucokinase</fullName>
        <ecNumber evidence="2">2.7.1.2</ecNumber>
    </recommendedName>
    <alternativeName>
        <fullName evidence="8">Glucose kinase</fullName>
    </alternativeName>
</protein>
<dbReference type="GO" id="GO:0005737">
    <property type="term" value="C:cytoplasm"/>
    <property type="evidence" value="ECO:0007669"/>
    <property type="project" value="InterPro"/>
</dbReference>
<sequence>MEQWLAGIDLGGTTIKMAFVTLDGDIVHKWEIPTNKAERGAHIVADIVRSLRERQDQAGGGNGRLLAIGIGAPGPVQEESGMLYETVNLGWTNYPLKQELEAATGLPVAVDNDANIAALGEMWKGAGGGARHLLFVTLGTGVGGGVIANGAIVRGTNGAGGEIGHMTMIPEGGAPCNCGKTGCLETIASATGIVRIASEKLAVAKRPSVLHGGDISAKAVFDAAKAGDPLAVEVVDEVTRYLGLALANAADVVNPQKIVIGGGVSRAGDILVERVAHHFCRFAFPRVAAGAEVVLATLGNDAGVIGGAWLAKTLIEG</sequence>
<name>A0A679FV51_9BACL</name>
<dbReference type="PANTHER" id="PTHR18964:SF149">
    <property type="entry name" value="BIFUNCTIONAL UDP-N-ACETYLGLUCOSAMINE 2-EPIMERASE_N-ACETYLMANNOSAMINE KINASE"/>
    <property type="match status" value="1"/>
</dbReference>
<organism evidence="9 10">
    <name type="scientific">Geobacillus subterraneus</name>
    <dbReference type="NCBI Taxonomy" id="129338"/>
    <lineage>
        <taxon>Bacteria</taxon>
        <taxon>Bacillati</taxon>
        <taxon>Bacillota</taxon>
        <taxon>Bacilli</taxon>
        <taxon>Bacillales</taxon>
        <taxon>Anoxybacillaceae</taxon>
        <taxon>Geobacillus</taxon>
    </lineage>
</organism>
<dbReference type="PROSITE" id="PS01125">
    <property type="entry name" value="ROK"/>
    <property type="match status" value="1"/>
</dbReference>
<evidence type="ECO:0000256" key="2">
    <source>
        <dbReference type="ARBA" id="ARBA00012323"/>
    </source>
</evidence>
<dbReference type="GO" id="GO:0006096">
    <property type="term" value="P:glycolytic process"/>
    <property type="evidence" value="ECO:0007669"/>
    <property type="project" value="InterPro"/>
</dbReference>
<evidence type="ECO:0000256" key="6">
    <source>
        <dbReference type="ARBA" id="ARBA00022777"/>
    </source>
</evidence>
<dbReference type="GO" id="GO:0004340">
    <property type="term" value="F:glucokinase activity"/>
    <property type="evidence" value="ECO:0007669"/>
    <property type="project" value="UniProtKB-EC"/>
</dbReference>
<evidence type="ECO:0000256" key="7">
    <source>
        <dbReference type="ARBA" id="ARBA00022840"/>
    </source>
</evidence>
<dbReference type="EC" id="2.7.1.2" evidence="2"/>
<keyword evidence="10" id="KW-1185">Reference proteome</keyword>
<keyword evidence="4" id="KW-0808">Transferase</keyword>
<evidence type="ECO:0000256" key="8">
    <source>
        <dbReference type="ARBA" id="ARBA00032386"/>
    </source>
</evidence>
<keyword evidence="6" id="KW-0418">Kinase</keyword>
<evidence type="ECO:0000256" key="4">
    <source>
        <dbReference type="ARBA" id="ARBA00022679"/>
    </source>
</evidence>
<keyword evidence="5" id="KW-0547">Nucleotide-binding</keyword>
<evidence type="ECO:0000313" key="9">
    <source>
        <dbReference type="EMBL" id="BBW95601.1"/>
    </source>
</evidence>